<dbReference type="Pfam" id="PF08445">
    <property type="entry name" value="FR47"/>
    <property type="match status" value="1"/>
</dbReference>
<keyword evidence="2" id="KW-0689">Ribosomal protein</keyword>
<dbReference type="Proteomes" id="UP000578819">
    <property type="component" value="Unassembled WGS sequence"/>
</dbReference>
<protein>
    <submittedName>
        <fullName evidence="2">Ribosomal protein S18 acetylase RimI-like enzyme</fullName>
    </submittedName>
</protein>
<dbReference type="CDD" id="cd04301">
    <property type="entry name" value="NAT_SF"/>
    <property type="match status" value="1"/>
</dbReference>
<dbReference type="InterPro" id="IPR013653">
    <property type="entry name" value="GCN5-like_dom"/>
</dbReference>
<proteinExistence type="predicted"/>
<accession>A0A7W7WS11</accession>
<dbReference type="InterPro" id="IPR016181">
    <property type="entry name" value="Acyl_CoA_acyltransferase"/>
</dbReference>
<dbReference type="Gene3D" id="3.40.630.30">
    <property type="match status" value="1"/>
</dbReference>
<dbReference type="InterPro" id="IPR000182">
    <property type="entry name" value="GNAT_dom"/>
</dbReference>
<reference evidence="2 3" key="1">
    <citation type="submission" date="2020-08" db="EMBL/GenBank/DDBJ databases">
        <title>Sequencing the genomes of 1000 actinobacteria strains.</title>
        <authorList>
            <person name="Klenk H.-P."/>
        </authorList>
    </citation>
    <scope>NUCLEOTIDE SEQUENCE [LARGE SCALE GENOMIC DNA]</scope>
    <source>
        <strain evidence="2 3">DSM 45886</strain>
    </source>
</reference>
<organism evidence="2 3">
    <name type="scientific">Micromonospora polyrhachis</name>
    <dbReference type="NCBI Taxonomy" id="1282883"/>
    <lineage>
        <taxon>Bacteria</taxon>
        <taxon>Bacillati</taxon>
        <taxon>Actinomycetota</taxon>
        <taxon>Actinomycetes</taxon>
        <taxon>Micromonosporales</taxon>
        <taxon>Micromonosporaceae</taxon>
        <taxon>Micromonospora</taxon>
    </lineage>
</organism>
<keyword evidence="2" id="KW-0687">Ribonucleoprotein</keyword>
<dbReference type="GO" id="GO:0016747">
    <property type="term" value="F:acyltransferase activity, transferring groups other than amino-acyl groups"/>
    <property type="evidence" value="ECO:0007669"/>
    <property type="project" value="InterPro"/>
</dbReference>
<feature type="domain" description="N-acetyltransferase" evidence="1">
    <location>
        <begin position="116"/>
        <end position="241"/>
    </location>
</feature>
<dbReference type="EMBL" id="JACHJW010000001">
    <property type="protein sequence ID" value="MBB4961640.1"/>
    <property type="molecule type" value="Genomic_DNA"/>
</dbReference>
<dbReference type="AlphaFoldDB" id="A0A7W7WS11"/>
<dbReference type="SUPFAM" id="SSF55729">
    <property type="entry name" value="Acyl-CoA N-acyltransferases (Nat)"/>
    <property type="match status" value="1"/>
</dbReference>
<gene>
    <name evidence="2" type="ORF">FHR38_005373</name>
</gene>
<evidence type="ECO:0000313" key="2">
    <source>
        <dbReference type="EMBL" id="MBB4961640.1"/>
    </source>
</evidence>
<dbReference type="GO" id="GO:0005840">
    <property type="term" value="C:ribosome"/>
    <property type="evidence" value="ECO:0007669"/>
    <property type="project" value="UniProtKB-KW"/>
</dbReference>
<sequence>MIKEATLISGREALVAATDGHPYARHCLALDRTSDGFHSDGTTVWVGANGRDGYALGDPQRAVELLTEEPIFRSAGWLHLPRLTDPAVAERLSIVQRDEWEFLWTERQPPEQPAEERVVPLTETDFPAMTALVDAAFPATTSRPGTPGVSGWYGIWSGDRLVACGADRSQGDIGFLAGLVVAEAERGRGLGAALTAAMTRRLFERYDRVTLGVWSHNERATRLYQRLGYTGRISRTSVRLD</sequence>
<dbReference type="RefSeq" id="WP_184537300.1">
    <property type="nucleotide sequence ID" value="NZ_JACHJW010000001.1"/>
</dbReference>
<evidence type="ECO:0000259" key="1">
    <source>
        <dbReference type="PROSITE" id="PS51186"/>
    </source>
</evidence>
<keyword evidence="3" id="KW-1185">Reference proteome</keyword>
<comment type="caution">
    <text evidence="2">The sequence shown here is derived from an EMBL/GenBank/DDBJ whole genome shotgun (WGS) entry which is preliminary data.</text>
</comment>
<name>A0A7W7WS11_9ACTN</name>
<evidence type="ECO:0000313" key="3">
    <source>
        <dbReference type="Proteomes" id="UP000578819"/>
    </source>
</evidence>
<dbReference type="PROSITE" id="PS51186">
    <property type="entry name" value="GNAT"/>
    <property type="match status" value="1"/>
</dbReference>